<proteinExistence type="predicted"/>
<organism evidence="1 2">
    <name type="scientific">Apolygus lucorum</name>
    <name type="common">Small green plant bug</name>
    <name type="synonym">Lygocoris lucorum</name>
    <dbReference type="NCBI Taxonomy" id="248454"/>
    <lineage>
        <taxon>Eukaryota</taxon>
        <taxon>Metazoa</taxon>
        <taxon>Ecdysozoa</taxon>
        <taxon>Arthropoda</taxon>
        <taxon>Hexapoda</taxon>
        <taxon>Insecta</taxon>
        <taxon>Pterygota</taxon>
        <taxon>Neoptera</taxon>
        <taxon>Paraneoptera</taxon>
        <taxon>Hemiptera</taxon>
        <taxon>Heteroptera</taxon>
        <taxon>Panheteroptera</taxon>
        <taxon>Cimicomorpha</taxon>
        <taxon>Miridae</taxon>
        <taxon>Mirini</taxon>
        <taxon>Apolygus</taxon>
    </lineage>
</organism>
<dbReference type="EMBL" id="WIXP02000011">
    <property type="protein sequence ID" value="KAF6202681.1"/>
    <property type="molecule type" value="Genomic_DNA"/>
</dbReference>
<name>A0A6A4JS09_APOLU</name>
<keyword evidence="2" id="KW-1185">Reference proteome</keyword>
<accession>A0A6A4JS09</accession>
<evidence type="ECO:0000313" key="2">
    <source>
        <dbReference type="Proteomes" id="UP000466442"/>
    </source>
</evidence>
<sequence length="250" mass="28451">MELAEPHAGDIVGRLLIILLFIHTATGLEALFHYRRLEPHDPANVALLRESLRRQGINPKGIKLKSFWYMNEIYRSSYKATFRNRFGRLCFWEWTVALKLIAGSHDKMKIVLILLMALGLSESNLPFTYLEADANDPENVAALRQALMVVGYDPNGIKVLSFFIKYDIIRTSYKATYLNQQLQRCFLKWRVRIILGTQVPRMPVCDRSAIGDGSNYPVIVDRPSSGVIIVPTYRPPVTVPTVRCRICAGL</sequence>
<evidence type="ECO:0000313" key="1">
    <source>
        <dbReference type="EMBL" id="KAF6202681.1"/>
    </source>
</evidence>
<dbReference type="Proteomes" id="UP000466442">
    <property type="component" value="Unassembled WGS sequence"/>
</dbReference>
<dbReference type="AlphaFoldDB" id="A0A6A4JS09"/>
<reference evidence="1" key="1">
    <citation type="journal article" date="2021" name="Mol. Ecol. Resour.">
        <title>Apolygus lucorum genome provides insights into omnivorousness and mesophyll feeding.</title>
        <authorList>
            <person name="Liu Y."/>
            <person name="Liu H."/>
            <person name="Wang H."/>
            <person name="Huang T."/>
            <person name="Liu B."/>
            <person name="Yang B."/>
            <person name="Yin L."/>
            <person name="Li B."/>
            <person name="Zhang Y."/>
            <person name="Zhang S."/>
            <person name="Jiang F."/>
            <person name="Zhang X."/>
            <person name="Ren Y."/>
            <person name="Wang B."/>
            <person name="Wang S."/>
            <person name="Lu Y."/>
            <person name="Wu K."/>
            <person name="Fan W."/>
            <person name="Wang G."/>
        </authorList>
    </citation>
    <scope>NUCLEOTIDE SEQUENCE</scope>
    <source>
        <strain evidence="1">12Hb</strain>
    </source>
</reference>
<protein>
    <submittedName>
        <fullName evidence="1">Uncharacterized protein</fullName>
    </submittedName>
</protein>
<comment type="caution">
    <text evidence="1">The sequence shown here is derived from an EMBL/GenBank/DDBJ whole genome shotgun (WGS) entry which is preliminary data.</text>
</comment>
<gene>
    <name evidence="1" type="ORF">GE061_003082</name>
</gene>